<dbReference type="AlphaFoldDB" id="S6AMX8"/>
<dbReference type="eggNOG" id="ENOG5033KSR">
    <property type="taxonomic scope" value="Bacteria"/>
</dbReference>
<protein>
    <submittedName>
        <fullName evidence="2">Uncharacterized protein</fullName>
    </submittedName>
</protein>
<reference evidence="2 3" key="1">
    <citation type="journal article" date="2013" name="Genome Announc.">
        <title>Complete Genome Sequence of the Carbazole Degrader Pseudomonas resinovorans Strain CA10 (NBRC 106553).</title>
        <authorList>
            <person name="Shintani M."/>
            <person name="Hosoyama A."/>
            <person name="Ohji S."/>
            <person name="Tsuchikane K."/>
            <person name="Takarada H."/>
            <person name="Yamazoe A."/>
            <person name="Fujita N."/>
            <person name="Nojiri H."/>
        </authorList>
    </citation>
    <scope>NUCLEOTIDE SEQUENCE [LARGE SCALE GENOMIC DNA]</scope>
    <source>
        <strain evidence="2 3">NBRC 106553</strain>
    </source>
</reference>
<dbReference type="PATRIC" id="fig|1245471.3.peg.1183"/>
<feature type="transmembrane region" description="Helical" evidence="1">
    <location>
        <begin position="31"/>
        <end position="53"/>
    </location>
</feature>
<accession>S6AMX8</accession>
<feature type="transmembrane region" description="Helical" evidence="1">
    <location>
        <begin position="92"/>
        <end position="113"/>
    </location>
</feature>
<dbReference type="Proteomes" id="UP000015503">
    <property type="component" value="Chromosome"/>
</dbReference>
<proteinExistence type="predicted"/>
<dbReference type="HOGENOM" id="CLU_2024742_0_0_6"/>
<keyword evidence="1" id="KW-0812">Transmembrane</keyword>
<feature type="transmembrane region" description="Helical" evidence="1">
    <location>
        <begin position="7"/>
        <end position="25"/>
    </location>
</feature>
<evidence type="ECO:0000313" key="3">
    <source>
        <dbReference type="Proteomes" id="UP000015503"/>
    </source>
</evidence>
<dbReference type="EMBL" id="AP013068">
    <property type="protein sequence ID" value="BAN46903.1"/>
    <property type="molecule type" value="Genomic_DNA"/>
</dbReference>
<keyword evidence="1" id="KW-0472">Membrane</keyword>
<evidence type="ECO:0000313" key="2">
    <source>
        <dbReference type="EMBL" id="BAN46903.1"/>
    </source>
</evidence>
<evidence type="ECO:0000256" key="1">
    <source>
        <dbReference type="SAM" id="Phobius"/>
    </source>
</evidence>
<dbReference type="KEGG" id="pre:PCA10_11710"/>
<sequence>MSLSMRYAVGGVALAIILNLLLRSFVKVGGIFATLLIAAATAALLALAFRLIQRRVPEAGERWRIVILYGGLLGLLYLGLLAMMTLQDTPSPMGVLLFLVHYLCYPVMAALLLPKRILANGR</sequence>
<gene>
    <name evidence="2" type="ORF">PCA10_11710</name>
</gene>
<dbReference type="STRING" id="1245471.PCA10_11710"/>
<name>S6AMX8_METRE</name>
<keyword evidence="1" id="KW-1133">Transmembrane helix</keyword>
<keyword evidence="3" id="KW-1185">Reference proteome</keyword>
<feature type="transmembrane region" description="Helical" evidence="1">
    <location>
        <begin position="65"/>
        <end position="86"/>
    </location>
</feature>
<organism evidence="2 3">
    <name type="scientific">Metapseudomonas resinovorans NBRC 106553</name>
    <dbReference type="NCBI Taxonomy" id="1245471"/>
    <lineage>
        <taxon>Bacteria</taxon>
        <taxon>Pseudomonadati</taxon>
        <taxon>Pseudomonadota</taxon>
        <taxon>Gammaproteobacteria</taxon>
        <taxon>Pseudomonadales</taxon>
        <taxon>Pseudomonadaceae</taxon>
        <taxon>Metapseudomonas</taxon>
    </lineage>
</organism>